<organism evidence="4 5">
    <name type="scientific">Clonostachys solani</name>
    <dbReference type="NCBI Taxonomy" id="160281"/>
    <lineage>
        <taxon>Eukaryota</taxon>
        <taxon>Fungi</taxon>
        <taxon>Dikarya</taxon>
        <taxon>Ascomycota</taxon>
        <taxon>Pezizomycotina</taxon>
        <taxon>Sordariomycetes</taxon>
        <taxon>Hypocreomycetidae</taxon>
        <taxon>Hypocreales</taxon>
        <taxon>Bionectriaceae</taxon>
        <taxon>Clonostachys</taxon>
    </lineage>
</organism>
<dbReference type="GO" id="GO:0016491">
    <property type="term" value="F:oxidoreductase activity"/>
    <property type="evidence" value="ECO:0007669"/>
    <property type="project" value="UniProtKB-KW"/>
</dbReference>
<keyword evidence="2" id="KW-0408">Iron</keyword>
<dbReference type="InterPro" id="IPR005123">
    <property type="entry name" value="Oxoglu/Fe-dep_dioxygenase_dom"/>
</dbReference>
<dbReference type="OrthoDB" id="288590at2759"/>
<dbReference type="InterPro" id="IPR050231">
    <property type="entry name" value="Iron_ascorbate_oxido_reductase"/>
</dbReference>
<keyword evidence="2" id="KW-0479">Metal-binding</keyword>
<dbReference type="EMBL" id="CABFOC020000013">
    <property type="protein sequence ID" value="CAH0045705.1"/>
    <property type="molecule type" value="Genomic_DNA"/>
</dbReference>
<dbReference type="PANTHER" id="PTHR47990">
    <property type="entry name" value="2-OXOGLUTARATE (2OG) AND FE(II)-DEPENDENT OXYGENASE SUPERFAMILY PROTEIN-RELATED"/>
    <property type="match status" value="1"/>
</dbReference>
<dbReference type="Gene3D" id="2.60.120.330">
    <property type="entry name" value="B-lactam Antibiotic, Isopenicillin N Synthase, Chain"/>
    <property type="match status" value="1"/>
</dbReference>
<comment type="caution">
    <text evidence="4">The sequence shown here is derived from an EMBL/GenBank/DDBJ whole genome shotgun (WGS) entry which is preliminary data.</text>
</comment>
<evidence type="ECO:0000256" key="2">
    <source>
        <dbReference type="RuleBase" id="RU003682"/>
    </source>
</evidence>
<gene>
    <name evidence="4" type="ORF">CSOL1703_00012335</name>
</gene>
<comment type="similarity">
    <text evidence="1 2">Belongs to the iron/ascorbate-dependent oxidoreductase family.</text>
</comment>
<dbReference type="GO" id="GO:0044283">
    <property type="term" value="P:small molecule biosynthetic process"/>
    <property type="evidence" value="ECO:0007669"/>
    <property type="project" value="UniProtKB-ARBA"/>
</dbReference>
<evidence type="ECO:0000256" key="1">
    <source>
        <dbReference type="ARBA" id="ARBA00008056"/>
    </source>
</evidence>
<sequence length="355" mass="40169">MADEVFPIIDLSQDGNWPDLKGPEIVEACKKWGFMILTGHGIPKDIIDSMFEMHQAFCTLPEEQKLECVIDERQIGYDLKRSKIGMNECMVFGGVKGDIVQGDNIHPWWDAEKRAKVEEFKEKAHNLGLELLKVFATSFGLDPEYFTSAHNMNQGPGSVLRMLHYPKLGEKPKEDFPRLYSHTDWGSLTFVWPRSGGLEVETPSKRWIEVPLIPDSIVVNVGDAMSLWSGQALKSTLHKISFDNLPIDQTRWSMAYFVNANTLWNRSNKCEIDAKLEILKREEDGRLTLSSDQHTILTAGEYHQARLYMSQKEDAKNNWVGQSDLSILDTAHKLASVVERLGVANGSGLVNFSRS</sequence>
<evidence type="ECO:0000313" key="5">
    <source>
        <dbReference type="Proteomes" id="UP000775872"/>
    </source>
</evidence>
<dbReference type="GO" id="GO:0046872">
    <property type="term" value="F:metal ion binding"/>
    <property type="evidence" value="ECO:0007669"/>
    <property type="project" value="UniProtKB-KW"/>
</dbReference>
<dbReference type="PROSITE" id="PS51471">
    <property type="entry name" value="FE2OG_OXY"/>
    <property type="match status" value="1"/>
</dbReference>
<reference evidence="4" key="1">
    <citation type="submission" date="2021-10" db="EMBL/GenBank/DDBJ databases">
        <authorList>
            <person name="Piombo E."/>
        </authorList>
    </citation>
    <scope>NUCLEOTIDE SEQUENCE</scope>
</reference>
<dbReference type="AlphaFoldDB" id="A0A9N9YYQ6"/>
<dbReference type="Proteomes" id="UP000775872">
    <property type="component" value="Unassembled WGS sequence"/>
</dbReference>
<evidence type="ECO:0000259" key="3">
    <source>
        <dbReference type="PROSITE" id="PS51471"/>
    </source>
</evidence>
<dbReference type="Pfam" id="PF14226">
    <property type="entry name" value="DIOX_N"/>
    <property type="match status" value="1"/>
</dbReference>
<accession>A0A9N9YYQ6</accession>
<protein>
    <recommendedName>
        <fullName evidence="3">Fe2OG dioxygenase domain-containing protein</fullName>
    </recommendedName>
</protein>
<evidence type="ECO:0000313" key="4">
    <source>
        <dbReference type="EMBL" id="CAH0045705.1"/>
    </source>
</evidence>
<dbReference type="Pfam" id="PF03171">
    <property type="entry name" value="2OG-FeII_Oxy"/>
    <property type="match status" value="1"/>
</dbReference>
<keyword evidence="2" id="KW-0560">Oxidoreductase</keyword>
<dbReference type="InterPro" id="IPR026992">
    <property type="entry name" value="DIOX_N"/>
</dbReference>
<feature type="domain" description="Fe2OG dioxygenase" evidence="3">
    <location>
        <begin position="155"/>
        <end position="260"/>
    </location>
</feature>
<dbReference type="InterPro" id="IPR027443">
    <property type="entry name" value="IPNS-like_sf"/>
</dbReference>
<proteinExistence type="inferred from homology"/>
<keyword evidence="5" id="KW-1185">Reference proteome</keyword>
<dbReference type="InterPro" id="IPR044861">
    <property type="entry name" value="IPNS-like_FE2OG_OXY"/>
</dbReference>
<name>A0A9N9YYQ6_9HYPO</name>
<dbReference type="SUPFAM" id="SSF51197">
    <property type="entry name" value="Clavaminate synthase-like"/>
    <property type="match status" value="1"/>
</dbReference>